<dbReference type="EMBL" id="JXRP01000019">
    <property type="protein sequence ID" value="KIL44420.1"/>
    <property type="molecule type" value="Genomic_DNA"/>
</dbReference>
<comment type="caution">
    <text evidence="1">The sequence shown here is derived from an EMBL/GenBank/DDBJ whole genome shotgun (WGS) entry which is preliminary data.</text>
</comment>
<proteinExistence type="predicted"/>
<protein>
    <submittedName>
        <fullName evidence="1">Uncharacterized protein</fullName>
    </submittedName>
</protein>
<organism evidence="1 2">
    <name type="scientific">Jeotgalibacillus soli</name>
    <dbReference type="NCBI Taxonomy" id="889306"/>
    <lineage>
        <taxon>Bacteria</taxon>
        <taxon>Bacillati</taxon>
        <taxon>Bacillota</taxon>
        <taxon>Bacilli</taxon>
        <taxon>Bacillales</taxon>
        <taxon>Caryophanaceae</taxon>
        <taxon>Jeotgalibacillus</taxon>
    </lineage>
</organism>
<dbReference type="AlphaFoldDB" id="A0A0C2R2B3"/>
<dbReference type="PATRIC" id="fig|889306.3.peg.3401"/>
<sequence>MISNQELLNLGPFMALYDMIDPEKIWCAKTMKESECRLF</sequence>
<dbReference type="Proteomes" id="UP000031938">
    <property type="component" value="Unassembled WGS sequence"/>
</dbReference>
<evidence type="ECO:0000313" key="1">
    <source>
        <dbReference type="EMBL" id="KIL44420.1"/>
    </source>
</evidence>
<dbReference type="STRING" id="889306.KP78_33840"/>
<name>A0A0C2R2B3_9BACL</name>
<evidence type="ECO:0000313" key="2">
    <source>
        <dbReference type="Proteomes" id="UP000031938"/>
    </source>
</evidence>
<keyword evidence="2" id="KW-1185">Reference proteome</keyword>
<accession>A0A0C2R2B3</accession>
<reference evidence="1 2" key="1">
    <citation type="submission" date="2015-01" db="EMBL/GenBank/DDBJ databases">
        <title>Genome sequencing of Jeotgalibacillus soli.</title>
        <authorList>
            <person name="Goh K.M."/>
            <person name="Chan K.-G."/>
            <person name="Yaakop A.S."/>
            <person name="Ee R."/>
            <person name="Gan H.M."/>
            <person name="Chan C.S."/>
        </authorList>
    </citation>
    <scope>NUCLEOTIDE SEQUENCE [LARGE SCALE GENOMIC DNA]</scope>
    <source>
        <strain evidence="1 2">P9</strain>
    </source>
</reference>
<gene>
    <name evidence="1" type="ORF">KP78_33840</name>
</gene>